<evidence type="ECO:0000256" key="11">
    <source>
        <dbReference type="ARBA" id="ARBA00048126"/>
    </source>
</evidence>
<evidence type="ECO:0000256" key="4">
    <source>
        <dbReference type="ARBA" id="ARBA00013001"/>
    </source>
</evidence>
<reference evidence="15 16" key="1">
    <citation type="submission" date="2019-02" db="EMBL/GenBank/DDBJ databases">
        <title>Complete Genome Sequence and Methylome Analysis of free living Spirochaetas.</title>
        <authorList>
            <person name="Fomenkov A."/>
            <person name="Dubinina G."/>
            <person name="Leshcheva N."/>
            <person name="Mikheeva N."/>
            <person name="Grabovich M."/>
            <person name="Vincze T."/>
            <person name="Roberts R.J."/>
        </authorList>
    </citation>
    <scope>NUCLEOTIDE SEQUENCE [LARGE SCALE GENOMIC DNA]</scope>
    <source>
        <strain evidence="15 16">K2</strain>
    </source>
</reference>
<organism evidence="15 16">
    <name type="scientific">Oceanispirochaeta crateris</name>
    <dbReference type="NCBI Taxonomy" id="2518645"/>
    <lineage>
        <taxon>Bacteria</taxon>
        <taxon>Pseudomonadati</taxon>
        <taxon>Spirochaetota</taxon>
        <taxon>Spirochaetia</taxon>
        <taxon>Spirochaetales</taxon>
        <taxon>Spirochaetaceae</taxon>
        <taxon>Oceanispirochaeta</taxon>
    </lineage>
</organism>
<sequence length="395" mass="41808">MNVLIADKLSDSALTDLKALGASIRFEPGLTAKDLPDAVSDAEILIVRSTKVSADTIKRGENLSLIIRAGAGVNTIDLEEASSRGIHVANCPGKNADAVAELAIGLIIAADRRIADGTMDLRQGVWNKKLYGSASGLKGRTLTIIGMGSIGRATAEIGKALGMRVAAWSRSLTEEKAKEWGVVYCSSIEKAASIADVLSIHLAAGKDTTHLIGKKVFDSMKNGAILVNTSRGEVVDTAALKEAIKSKGIKAGLDVYENEPGATEKDFKDADLAAMITGTHHIGASTDQASEAIASEVVRIVEAYRDSGKPLHQVNSQEKSQAHFNLVVRHYNKVGVLASVLGVLRSASINIEEMENSIFSGGRAAVCTLKLDDKPDEAVMSKIRSIENLIQAVLK</sequence>
<dbReference type="PANTHER" id="PTHR42789">
    <property type="entry name" value="D-ISOMER SPECIFIC 2-HYDROXYACID DEHYDROGENASE FAMILY PROTEIN (AFU_ORTHOLOGUE AFUA_6G10090)"/>
    <property type="match status" value="1"/>
</dbReference>
<gene>
    <name evidence="15" type="ORF">EXM22_02370</name>
</gene>
<dbReference type="UniPathway" id="UPA00135">
    <property type="reaction ID" value="UER00196"/>
</dbReference>
<keyword evidence="8" id="KW-0520">NAD</keyword>
<dbReference type="AlphaFoldDB" id="A0A5C1QFJ1"/>
<name>A0A5C1QFJ1_9SPIO</name>
<proteinExistence type="inferred from homology"/>
<dbReference type="SUPFAM" id="SSF55021">
    <property type="entry name" value="ACT-like"/>
    <property type="match status" value="1"/>
</dbReference>
<dbReference type="PROSITE" id="PS00671">
    <property type="entry name" value="D_2_HYDROXYACID_DH_3"/>
    <property type="match status" value="1"/>
</dbReference>
<dbReference type="GO" id="GO:0006564">
    <property type="term" value="P:L-serine biosynthetic process"/>
    <property type="evidence" value="ECO:0007669"/>
    <property type="project" value="UniProtKB-KW"/>
</dbReference>
<evidence type="ECO:0000256" key="1">
    <source>
        <dbReference type="ARBA" id="ARBA00003800"/>
    </source>
</evidence>
<dbReference type="EC" id="1.1.1.95" evidence="5"/>
<accession>A0A5C1QFJ1</accession>
<evidence type="ECO:0000259" key="14">
    <source>
        <dbReference type="PROSITE" id="PS51671"/>
    </source>
</evidence>
<dbReference type="InterPro" id="IPR006139">
    <property type="entry name" value="D-isomer_2_OHA_DH_cat_dom"/>
</dbReference>
<evidence type="ECO:0000256" key="5">
    <source>
        <dbReference type="ARBA" id="ARBA00013143"/>
    </source>
</evidence>
<comment type="catalytic activity">
    <reaction evidence="12">
        <text>(2R)-3-phosphoglycerate + NAD(+) = 3-phosphooxypyruvate + NADH + H(+)</text>
        <dbReference type="Rhea" id="RHEA:12641"/>
        <dbReference type="ChEBI" id="CHEBI:15378"/>
        <dbReference type="ChEBI" id="CHEBI:18110"/>
        <dbReference type="ChEBI" id="CHEBI:57540"/>
        <dbReference type="ChEBI" id="CHEBI:57945"/>
        <dbReference type="ChEBI" id="CHEBI:58272"/>
        <dbReference type="EC" id="1.1.1.95"/>
    </reaction>
</comment>
<dbReference type="InterPro" id="IPR006140">
    <property type="entry name" value="D-isomer_DH_NAD-bd"/>
</dbReference>
<dbReference type="GO" id="GO:0004617">
    <property type="term" value="F:phosphoglycerate dehydrogenase activity"/>
    <property type="evidence" value="ECO:0007669"/>
    <property type="project" value="UniProtKB-EC"/>
</dbReference>
<evidence type="ECO:0000256" key="6">
    <source>
        <dbReference type="ARBA" id="ARBA00021582"/>
    </source>
</evidence>
<dbReference type="InterPro" id="IPR036291">
    <property type="entry name" value="NAD(P)-bd_dom_sf"/>
</dbReference>
<evidence type="ECO:0000256" key="10">
    <source>
        <dbReference type="ARBA" id="ARBA00030455"/>
    </source>
</evidence>
<dbReference type="InterPro" id="IPR002912">
    <property type="entry name" value="ACT_dom"/>
</dbReference>
<dbReference type="EMBL" id="CP036150">
    <property type="protein sequence ID" value="QEN06893.1"/>
    <property type="molecule type" value="Genomic_DNA"/>
</dbReference>
<dbReference type="Pfam" id="PF02826">
    <property type="entry name" value="2-Hacid_dh_C"/>
    <property type="match status" value="1"/>
</dbReference>
<comment type="pathway">
    <text evidence="2">Amino-acid biosynthesis; L-serine biosynthesis; L-serine from 3-phospho-D-glycerate: step 1/3.</text>
</comment>
<evidence type="ECO:0000256" key="13">
    <source>
        <dbReference type="RuleBase" id="RU003719"/>
    </source>
</evidence>
<keyword evidence="7 13" id="KW-0560">Oxidoreductase</keyword>
<evidence type="ECO:0000256" key="9">
    <source>
        <dbReference type="ARBA" id="ARBA00023299"/>
    </source>
</evidence>
<evidence type="ECO:0000256" key="8">
    <source>
        <dbReference type="ARBA" id="ARBA00023027"/>
    </source>
</evidence>
<dbReference type="PROSITE" id="PS51671">
    <property type="entry name" value="ACT"/>
    <property type="match status" value="1"/>
</dbReference>
<dbReference type="InterPro" id="IPR029753">
    <property type="entry name" value="D-isomer_DH_CS"/>
</dbReference>
<dbReference type="OrthoDB" id="9805416at2"/>
<dbReference type="RefSeq" id="WP_149484975.1">
    <property type="nucleotide sequence ID" value="NZ_CP036150.1"/>
</dbReference>
<dbReference type="InterPro" id="IPR050857">
    <property type="entry name" value="D-2-hydroxyacid_DH"/>
</dbReference>
<keyword evidence="9" id="KW-0028">Amino-acid biosynthesis</keyword>
<dbReference type="Pfam" id="PF00389">
    <property type="entry name" value="2-Hacid_dh"/>
    <property type="match status" value="1"/>
</dbReference>
<feature type="domain" description="ACT" evidence="14">
    <location>
        <begin position="325"/>
        <end position="395"/>
    </location>
</feature>
<evidence type="ECO:0000256" key="3">
    <source>
        <dbReference type="ARBA" id="ARBA00005854"/>
    </source>
</evidence>
<dbReference type="Gene3D" id="3.30.70.260">
    <property type="match status" value="1"/>
</dbReference>
<evidence type="ECO:0000256" key="7">
    <source>
        <dbReference type="ARBA" id="ARBA00023002"/>
    </source>
</evidence>
<dbReference type="SUPFAM" id="SSF51735">
    <property type="entry name" value="NAD(P)-binding Rossmann-fold domains"/>
    <property type="match status" value="1"/>
</dbReference>
<dbReference type="KEGG" id="ock:EXM22_02370"/>
<dbReference type="Gene3D" id="3.40.50.720">
    <property type="entry name" value="NAD(P)-binding Rossmann-like Domain"/>
    <property type="match status" value="2"/>
</dbReference>
<dbReference type="PANTHER" id="PTHR42789:SF1">
    <property type="entry name" value="D-ISOMER SPECIFIC 2-HYDROXYACID DEHYDROGENASE FAMILY PROTEIN (AFU_ORTHOLOGUE AFUA_6G10090)"/>
    <property type="match status" value="1"/>
</dbReference>
<protein>
    <recommendedName>
        <fullName evidence="6">D-3-phosphoglycerate dehydrogenase</fullName>
        <ecNumber evidence="4">1.1.1.399</ecNumber>
        <ecNumber evidence="5">1.1.1.95</ecNumber>
    </recommendedName>
    <alternativeName>
        <fullName evidence="10">2-oxoglutarate reductase</fullName>
    </alternativeName>
</protein>
<evidence type="ECO:0000256" key="12">
    <source>
        <dbReference type="ARBA" id="ARBA00048731"/>
    </source>
</evidence>
<dbReference type="GO" id="GO:0051287">
    <property type="term" value="F:NAD binding"/>
    <property type="evidence" value="ECO:0007669"/>
    <property type="project" value="InterPro"/>
</dbReference>
<comment type="function">
    <text evidence="1">Catalyzes the reversible oxidation of 3-phospho-D-glycerate to 3-phosphonooxypyruvate, the first step of the phosphorylated L-serine biosynthesis pathway. Also catalyzes the reversible oxidation of 2-hydroxyglutarate to 2-oxoglutarate.</text>
</comment>
<evidence type="ECO:0000256" key="2">
    <source>
        <dbReference type="ARBA" id="ARBA00005216"/>
    </source>
</evidence>
<dbReference type="InterPro" id="IPR045865">
    <property type="entry name" value="ACT-like_dom_sf"/>
</dbReference>
<dbReference type="SUPFAM" id="SSF52283">
    <property type="entry name" value="Formate/glycerate dehydrogenase catalytic domain-like"/>
    <property type="match status" value="1"/>
</dbReference>
<evidence type="ECO:0000313" key="15">
    <source>
        <dbReference type="EMBL" id="QEN06893.1"/>
    </source>
</evidence>
<keyword evidence="16" id="KW-1185">Reference proteome</keyword>
<dbReference type="EC" id="1.1.1.399" evidence="4"/>
<evidence type="ECO:0000313" key="16">
    <source>
        <dbReference type="Proteomes" id="UP000324209"/>
    </source>
</evidence>
<keyword evidence="9" id="KW-0718">Serine biosynthesis</keyword>
<dbReference type="Proteomes" id="UP000324209">
    <property type="component" value="Chromosome"/>
</dbReference>
<comment type="similarity">
    <text evidence="3 13">Belongs to the D-isomer specific 2-hydroxyacid dehydrogenase family.</text>
</comment>
<comment type="catalytic activity">
    <reaction evidence="11">
        <text>(R)-2-hydroxyglutarate + NAD(+) = 2-oxoglutarate + NADH + H(+)</text>
        <dbReference type="Rhea" id="RHEA:49612"/>
        <dbReference type="ChEBI" id="CHEBI:15378"/>
        <dbReference type="ChEBI" id="CHEBI:15801"/>
        <dbReference type="ChEBI" id="CHEBI:16810"/>
        <dbReference type="ChEBI" id="CHEBI:57540"/>
        <dbReference type="ChEBI" id="CHEBI:57945"/>
        <dbReference type="EC" id="1.1.1.399"/>
    </reaction>
</comment>